<organism evidence="2 3">
    <name type="scientific">Ditylenchus destructor</name>
    <dbReference type="NCBI Taxonomy" id="166010"/>
    <lineage>
        <taxon>Eukaryota</taxon>
        <taxon>Metazoa</taxon>
        <taxon>Ecdysozoa</taxon>
        <taxon>Nematoda</taxon>
        <taxon>Chromadorea</taxon>
        <taxon>Rhabditida</taxon>
        <taxon>Tylenchina</taxon>
        <taxon>Tylenchomorpha</taxon>
        <taxon>Sphaerularioidea</taxon>
        <taxon>Anguinidae</taxon>
        <taxon>Anguininae</taxon>
        <taxon>Ditylenchus</taxon>
    </lineage>
</organism>
<reference evidence="2" key="1">
    <citation type="submission" date="2022-01" db="EMBL/GenBank/DDBJ databases">
        <title>Genome Sequence Resource for Two Populations of Ditylenchus destructor, the Migratory Endoparasitic Phytonematode.</title>
        <authorList>
            <person name="Zhang H."/>
            <person name="Lin R."/>
            <person name="Xie B."/>
        </authorList>
    </citation>
    <scope>NUCLEOTIDE SEQUENCE</scope>
    <source>
        <strain evidence="2">BazhouSP</strain>
    </source>
</reference>
<dbReference type="Proteomes" id="UP001201812">
    <property type="component" value="Unassembled WGS sequence"/>
</dbReference>
<comment type="caution">
    <text evidence="2">The sequence shown here is derived from an EMBL/GenBank/DDBJ whole genome shotgun (WGS) entry which is preliminary data.</text>
</comment>
<keyword evidence="1" id="KW-1133">Transmembrane helix</keyword>
<dbReference type="AlphaFoldDB" id="A0AAD4QTM4"/>
<feature type="transmembrane region" description="Helical" evidence="1">
    <location>
        <begin position="55"/>
        <end position="76"/>
    </location>
</feature>
<protein>
    <submittedName>
        <fullName evidence="2">Uncharacterized protein</fullName>
    </submittedName>
</protein>
<feature type="transmembrane region" description="Helical" evidence="1">
    <location>
        <begin position="149"/>
        <end position="169"/>
    </location>
</feature>
<accession>A0AAD4QTM4</accession>
<evidence type="ECO:0000313" key="3">
    <source>
        <dbReference type="Proteomes" id="UP001201812"/>
    </source>
</evidence>
<keyword evidence="1" id="KW-0472">Membrane</keyword>
<feature type="transmembrane region" description="Helical" evidence="1">
    <location>
        <begin position="175"/>
        <end position="195"/>
    </location>
</feature>
<feature type="transmembrane region" description="Helical" evidence="1">
    <location>
        <begin position="20"/>
        <end position="43"/>
    </location>
</feature>
<feature type="transmembrane region" description="Helical" evidence="1">
    <location>
        <begin position="109"/>
        <end position="128"/>
    </location>
</feature>
<proteinExistence type="predicted"/>
<gene>
    <name evidence="2" type="ORF">DdX_17094</name>
</gene>
<evidence type="ECO:0000313" key="2">
    <source>
        <dbReference type="EMBL" id="KAI1699805.1"/>
    </source>
</evidence>
<keyword evidence="1" id="KW-0812">Transmembrane</keyword>
<name>A0AAD4QTM4_9BILA</name>
<evidence type="ECO:0000256" key="1">
    <source>
        <dbReference type="SAM" id="Phobius"/>
    </source>
</evidence>
<sequence>MNSSNQMPSEMEYVKYMNLGFEIAVALLHATTIFFTFHLIYCSKFVETSTKLNRISNSFIIFLAGRGFGAVIATPYQVYLAAYWSAEVRNCQLVPCVLLKYRLLIPQHAKLGIGGLNVLGSCYLMFAIKRNNSEKLKNDVVKFTTIMDIFFDVIPTFGNFIFTVITGFSQAVYTGHLIAIFYFLNVAVCSIYYWWRLTRRSNSFGVKICRIQQFSRTTTAV</sequence>
<keyword evidence="3" id="KW-1185">Reference proteome</keyword>
<dbReference type="EMBL" id="JAKKPZ010000166">
    <property type="protein sequence ID" value="KAI1699805.1"/>
    <property type="molecule type" value="Genomic_DNA"/>
</dbReference>